<keyword evidence="1" id="KW-1133">Transmembrane helix</keyword>
<accession>A0A9N8EN08</accession>
<evidence type="ECO:0000256" key="1">
    <source>
        <dbReference type="SAM" id="Phobius"/>
    </source>
</evidence>
<dbReference type="EMBL" id="CAICTM010001259">
    <property type="protein sequence ID" value="CAB9522029.1"/>
    <property type="molecule type" value="Genomic_DNA"/>
</dbReference>
<keyword evidence="1" id="KW-0472">Membrane</keyword>
<keyword evidence="1" id="KW-0812">Transmembrane</keyword>
<proteinExistence type="predicted"/>
<feature type="transmembrane region" description="Helical" evidence="1">
    <location>
        <begin position="96"/>
        <end position="116"/>
    </location>
</feature>
<gene>
    <name evidence="2" type="ORF">SEMRO_1261_G257040.1</name>
</gene>
<comment type="caution">
    <text evidence="2">The sequence shown here is derived from an EMBL/GenBank/DDBJ whole genome shotgun (WGS) entry which is preliminary data.</text>
</comment>
<evidence type="ECO:0000313" key="3">
    <source>
        <dbReference type="Proteomes" id="UP001153069"/>
    </source>
</evidence>
<dbReference type="Proteomes" id="UP001153069">
    <property type="component" value="Unassembled WGS sequence"/>
</dbReference>
<dbReference type="AlphaFoldDB" id="A0A9N8EN08"/>
<organism evidence="2 3">
    <name type="scientific">Seminavis robusta</name>
    <dbReference type="NCBI Taxonomy" id="568900"/>
    <lineage>
        <taxon>Eukaryota</taxon>
        <taxon>Sar</taxon>
        <taxon>Stramenopiles</taxon>
        <taxon>Ochrophyta</taxon>
        <taxon>Bacillariophyta</taxon>
        <taxon>Bacillariophyceae</taxon>
        <taxon>Bacillariophycidae</taxon>
        <taxon>Naviculales</taxon>
        <taxon>Naviculaceae</taxon>
        <taxon>Seminavis</taxon>
    </lineage>
</organism>
<name>A0A9N8EN08_9STRA</name>
<keyword evidence="3" id="KW-1185">Reference proteome</keyword>
<reference evidence="2" key="1">
    <citation type="submission" date="2020-06" db="EMBL/GenBank/DDBJ databases">
        <authorList>
            <consortium name="Plant Systems Biology data submission"/>
        </authorList>
    </citation>
    <scope>NUCLEOTIDE SEQUENCE</scope>
    <source>
        <strain evidence="2">D6</strain>
    </source>
</reference>
<evidence type="ECO:0000313" key="2">
    <source>
        <dbReference type="EMBL" id="CAB9522029.1"/>
    </source>
</evidence>
<protein>
    <submittedName>
        <fullName evidence="2">Uncharacterized protein</fullName>
    </submittedName>
</protein>
<sequence>MFHDEELPLLQQQYDPEESSGLHAFVATSTNRAFVSFICQDHGFLTLFEAEARVRNLIAVAQLDGVASQQQQQDGEESTWQSSSTMTQCIIGTLRGSLAGAFAGVIIGAVGAMLLADRLIGVMAGEAIEEFSTTRSVAEETPTFVAQVAHVGAAFGGVGGALIGWTVAGL</sequence>